<sequence>MWKPPIWKTLTHEQPNASYKRLILSVLNTTATKREAKDYLTKYKNVGSVTNFCLLFIRSLSNLKIKQLNSLALIINKLNMLGLKPICIIPPSNNINHHSEILDALVTRAELEPLHLNEAIKFKIDGSSNSILSERRELFDSAFSNFVPIIKPFAYNEITSTRYMIGDLYKLFDDVCKGDSMPTIDKFFILNKIGGIPSDERKANSHVFINLSQEFQALNASLIAQNNYLKIENLTNYKDLNEKAFHIQKIVQNVISENNENIENLTLMNIVLSHLLPNSTGLITTVEAASTQYDKTNPLVYNLITDRSLISSSLPRFKSVPNKSKVPSLLSILNEEIETEFWKESNEEYENSDNIIDVNNINFNKRININTTHMKSVDSISVTTVFKRGIDINSFCYRTLHSNNTIGLPSSFINENETDANIDVEDRAIENRSTDSDKLNLTKLKYLLDNSFNHSLDLEHYLNRINGNIASIIVIGDYEGVAILTYEGPTDNKFVYLDKFAILPQLKGSLGISDIIFNLIFKHFPDEIVWRSRKDNVVNKWYFQRCTGVLDLSAILDEGDQKESNFKLFYHIDNSNSNLQDTKRIKEYAKYVRDIEPSWVPGT</sequence>
<gene>
    <name evidence="15" type="primary">TBLA0C02700</name>
    <name evidence="15" type="ORF">TBLA_0C02700</name>
</gene>
<dbReference type="STRING" id="1071380.I2H126"/>
<evidence type="ECO:0000313" key="16">
    <source>
        <dbReference type="Proteomes" id="UP000002866"/>
    </source>
</evidence>
<dbReference type="Proteomes" id="UP000002866">
    <property type="component" value="Chromosome 3"/>
</dbReference>
<dbReference type="UniPathway" id="UPA00068">
    <property type="reaction ID" value="UER00106"/>
</dbReference>
<dbReference type="AlphaFoldDB" id="I2H126"/>
<dbReference type="GO" id="GO:0006526">
    <property type="term" value="P:L-arginine biosynthetic process"/>
    <property type="evidence" value="ECO:0007669"/>
    <property type="project" value="UniProtKB-UniPathway"/>
</dbReference>
<dbReference type="eggNOG" id="KOG2436">
    <property type="taxonomic scope" value="Eukaryota"/>
</dbReference>
<dbReference type="FunCoup" id="I2H126">
    <property type="interactions" value="108"/>
</dbReference>
<evidence type="ECO:0000256" key="13">
    <source>
        <dbReference type="PIRNR" id="PIRNR007892"/>
    </source>
</evidence>
<reference evidence="15 16" key="1">
    <citation type="journal article" date="2011" name="Proc. Natl. Acad. Sci. U.S.A.">
        <title>Evolutionary erosion of yeast sex chromosomes by mating-type switching accidents.</title>
        <authorList>
            <person name="Gordon J.L."/>
            <person name="Armisen D."/>
            <person name="Proux-Wera E."/>
            <person name="Oheigeartaigh S.S."/>
            <person name="Byrne K.P."/>
            <person name="Wolfe K.H."/>
        </authorList>
    </citation>
    <scope>NUCLEOTIDE SEQUENCE [LARGE SCALE GENOMIC DNA]</scope>
    <source>
        <strain evidence="16">ATCC 34711 / CBS 6284 / DSM 70876 / NBRC 10599 / NRRL Y-10934 / UCD 77-7</strain>
    </source>
</reference>
<evidence type="ECO:0000256" key="4">
    <source>
        <dbReference type="ARBA" id="ARBA00008694"/>
    </source>
</evidence>
<dbReference type="KEGG" id="tbl:TBLA_0C02700"/>
<evidence type="ECO:0000256" key="9">
    <source>
        <dbReference type="ARBA" id="ARBA00022946"/>
    </source>
</evidence>
<dbReference type="HOGENOM" id="CLU_013088_0_0_1"/>
<evidence type="ECO:0000256" key="8">
    <source>
        <dbReference type="ARBA" id="ARBA00022679"/>
    </source>
</evidence>
<dbReference type="InParanoid" id="I2H126"/>
<dbReference type="OrthoDB" id="5585968at2759"/>
<evidence type="ECO:0000256" key="6">
    <source>
        <dbReference type="ARBA" id="ARBA00018802"/>
    </source>
</evidence>
<dbReference type="RefSeq" id="XP_004179597.1">
    <property type="nucleotide sequence ID" value="XM_004179549.1"/>
</dbReference>
<evidence type="ECO:0000259" key="14">
    <source>
        <dbReference type="PROSITE" id="PS51731"/>
    </source>
</evidence>
<dbReference type="InterPro" id="IPR006855">
    <property type="entry name" value="Vertebrate-like_GNAT_dom"/>
</dbReference>
<feature type="domain" description="N-acetyltransferase" evidence="14">
    <location>
        <begin position="428"/>
        <end position="594"/>
    </location>
</feature>
<dbReference type="PIRSF" id="PIRSF007892">
    <property type="entry name" value="NAGS_fungal"/>
    <property type="match status" value="1"/>
</dbReference>
<evidence type="ECO:0000256" key="10">
    <source>
        <dbReference type="ARBA" id="ARBA00023128"/>
    </source>
</evidence>
<keyword evidence="11 13" id="KW-0012">Acyltransferase</keyword>
<comment type="subcellular location">
    <subcellularLocation>
        <location evidence="2 13">Mitochondrion</location>
    </subcellularLocation>
</comment>
<dbReference type="InterPro" id="IPR011190">
    <property type="entry name" value="GlcNAc_Synth_fun"/>
</dbReference>
<dbReference type="OMA" id="HAWYELP"/>
<comment type="catalytic activity">
    <reaction evidence="12 13">
        <text>L-glutamate + acetyl-CoA = N-acetyl-L-glutamate + CoA + H(+)</text>
        <dbReference type="Rhea" id="RHEA:24292"/>
        <dbReference type="ChEBI" id="CHEBI:15378"/>
        <dbReference type="ChEBI" id="CHEBI:29985"/>
        <dbReference type="ChEBI" id="CHEBI:44337"/>
        <dbReference type="ChEBI" id="CHEBI:57287"/>
        <dbReference type="ChEBI" id="CHEBI:57288"/>
        <dbReference type="EC" id="2.3.1.1"/>
    </reaction>
</comment>
<keyword evidence="10 13" id="KW-0496">Mitochondrion</keyword>
<dbReference type="GO" id="GO:0006592">
    <property type="term" value="P:ornithine biosynthetic process"/>
    <property type="evidence" value="ECO:0007669"/>
    <property type="project" value="EnsemblFungi"/>
</dbReference>
<dbReference type="PANTHER" id="PTHR23342">
    <property type="entry name" value="N-ACETYLGLUTAMATE SYNTHASE"/>
    <property type="match status" value="1"/>
</dbReference>
<keyword evidence="8 13" id="KW-0808">Transferase</keyword>
<dbReference type="Gene3D" id="3.40.630.30">
    <property type="match status" value="1"/>
</dbReference>
<dbReference type="GeneID" id="14495058"/>
<keyword evidence="7 13" id="KW-0028">Amino-acid biosynthesis</keyword>
<evidence type="ECO:0000256" key="12">
    <source>
        <dbReference type="ARBA" id="ARBA00048372"/>
    </source>
</evidence>
<evidence type="ECO:0000256" key="1">
    <source>
        <dbReference type="ARBA" id="ARBA00002294"/>
    </source>
</evidence>
<dbReference type="Pfam" id="PF04768">
    <property type="entry name" value="NAT"/>
    <property type="match status" value="1"/>
</dbReference>
<evidence type="ECO:0000313" key="15">
    <source>
        <dbReference type="EMBL" id="CCH60078.1"/>
    </source>
</evidence>
<proteinExistence type="inferred from homology"/>
<comment type="pathway">
    <text evidence="3 13">Amino-acid biosynthesis; L-arginine biosynthesis; N(2)-acetyl-L-ornithine from L-glutamate: step 1/4.</text>
</comment>
<keyword evidence="9" id="KW-0809">Transit peptide</keyword>
<dbReference type="PROSITE" id="PS51731">
    <property type="entry name" value="GNAT_NAGS"/>
    <property type="match status" value="1"/>
</dbReference>
<dbReference type="EC" id="2.3.1.1" evidence="5 13"/>
<dbReference type="EMBL" id="HE806318">
    <property type="protein sequence ID" value="CCH60078.1"/>
    <property type="molecule type" value="Genomic_DNA"/>
</dbReference>
<organism evidence="15 16">
    <name type="scientific">Henningerozyma blattae (strain ATCC 34711 / CBS 6284 / DSM 70876 / NBRC 10599 / NRRL Y-10934 / UCD 77-7)</name>
    <name type="common">Yeast</name>
    <name type="synonym">Tetrapisispora blattae</name>
    <dbReference type="NCBI Taxonomy" id="1071380"/>
    <lineage>
        <taxon>Eukaryota</taxon>
        <taxon>Fungi</taxon>
        <taxon>Dikarya</taxon>
        <taxon>Ascomycota</taxon>
        <taxon>Saccharomycotina</taxon>
        <taxon>Saccharomycetes</taxon>
        <taxon>Saccharomycetales</taxon>
        <taxon>Saccharomycetaceae</taxon>
        <taxon>Henningerozyma</taxon>
    </lineage>
</organism>
<evidence type="ECO:0000256" key="2">
    <source>
        <dbReference type="ARBA" id="ARBA00004173"/>
    </source>
</evidence>
<dbReference type="GO" id="GO:0106098">
    <property type="term" value="C:NAGS/NAGK complex"/>
    <property type="evidence" value="ECO:0007669"/>
    <property type="project" value="EnsemblFungi"/>
</dbReference>
<evidence type="ECO:0000256" key="11">
    <source>
        <dbReference type="ARBA" id="ARBA00023315"/>
    </source>
</evidence>
<protein>
    <recommendedName>
        <fullName evidence="6 13">Amino-acid acetyltransferase, mitochondrial</fullName>
        <ecNumber evidence="5 13">2.3.1.1</ecNumber>
    </recommendedName>
    <alternativeName>
        <fullName evidence="13">Glutamate N-acetyltransferase</fullName>
    </alternativeName>
    <alternativeName>
        <fullName evidence="13">N-acetylglutamate synthase</fullName>
    </alternativeName>
</protein>
<dbReference type="GO" id="GO:0004042">
    <property type="term" value="F:L-glutamate N-acetyltransferase activity"/>
    <property type="evidence" value="ECO:0007669"/>
    <property type="project" value="EnsemblFungi"/>
</dbReference>
<evidence type="ECO:0000256" key="7">
    <source>
        <dbReference type="ARBA" id="ARBA00022605"/>
    </source>
</evidence>
<dbReference type="PANTHER" id="PTHR23342:SF4">
    <property type="entry name" value="AMINO-ACID ACETYLTRANSFERASE, MITOCHONDRIAL"/>
    <property type="match status" value="1"/>
</dbReference>
<comment type="function">
    <text evidence="1 13">N-acetylglutamate synthase involved in arginine biosynthesis.</text>
</comment>
<name>I2H126_HENB6</name>
<evidence type="ECO:0000256" key="5">
    <source>
        <dbReference type="ARBA" id="ARBA00012697"/>
    </source>
</evidence>
<comment type="similarity">
    <text evidence="4 13">Belongs to the acetyltransferase family.</text>
</comment>
<accession>I2H126</accession>
<evidence type="ECO:0000256" key="3">
    <source>
        <dbReference type="ARBA" id="ARBA00004925"/>
    </source>
</evidence>
<keyword evidence="16" id="KW-1185">Reference proteome</keyword>